<name>A0ACC2N3G3_9HYME</name>
<evidence type="ECO:0000313" key="2">
    <source>
        <dbReference type="Proteomes" id="UP001239111"/>
    </source>
</evidence>
<dbReference type="Proteomes" id="UP001239111">
    <property type="component" value="Chromosome 4"/>
</dbReference>
<protein>
    <submittedName>
        <fullName evidence="1">Uncharacterized protein</fullName>
    </submittedName>
</protein>
<proteinExistence type="predicted"/>
<comment type="caution">
    <text evidence="1">The sequence shown here is derived from an EMBL/GenBank/DDBJ whole genome shotgun (WGS) entry which is preliminary data.</text>
</comment>
<evidence type="ECO:0000313" key="1">
    <source>
        <dbReference type="EMBL" id="KAJ8665594.1"/>
    </source>
</evidence>
<reference evidence="1" key="1">
    <citation type="submission" date="2023-04" db="EMBL/GenBank/DDBJ databases">
        <title>A chromosome-level genome assembly of the parasitoid wasp Eretmocerus hayati.</title>
        <authorList>
            <person name="Zhong Y."/>
            <person name="Liu S."/>
            <person name="Liu Y."/>
        </authorList>
    </citation>
    <scope>NUCLEOTIDE SEQUENCE</scope>
    <source>
        <strain evidence="1">ZJU_SS_LIU_2023</strain>
    </source>
</reference>
<accession>A0ACC2N3G3</accession>
<dbReference type="EMBL" id="CM056744">
    <property type="protein sequence ID" value="KAJ8665594.1"/>
    <property type="molecule type" value="Genomic_DNA"/>
</dbReference>
<organism evidence="1 2">
    <name type="scientific">Eretmocerus hayati</name>
    <dbReference type="NCBI Taxonomy" id="131215"/>
    <lineage>
        <taxon>Eukaryota</taxon>
        <taxon>Metazoa</taxon>
        <taxon>Ecdysozoa</taxon>
        <taxon>Arthropoda</taxon>
        <taxon>Hexapoda</taxon>
        <taxon>Insecta</taxon>
        <taxon>Pterygota</taxon>
        <taxon>Neoptera</taxon>
        <taxon>Endopterygota</taxon>
        <taxon>Hymenoptera</taxon>
        <taxon>Apocrita</taxon>
        <taxon>Proctotrupomorpha</taxon>
        <taxon>Chalcidoidea</taxon>
        <taxon>Aphelinidae</taxon>
        <taxon>Aphelininae</taxon>
        <taxon>Eretmocerus</taxon>
    </lineage>
</organism>
<gene>
    <name evidence="1" type="ORF">QAD02_007256</name>
</gene>
<keyword evidence="2" id="KW-1185">Reference proteome</keyword>
<sequence>MKDNLSRFYHDYSEVSSWVHTAYSEHAVMHVAVAIVYSIQQDVHCGRCTALLNGEMKTKSLLSVSKNRGGLKFATDDVITICKTAEKVFRRYEHCLMKTDNISHTLITETLTLLLPTFHDDKHFFEQEFLVDHRYKLLHLVITNYLDKQLHHENNLQNDPKDRVRMLYNKLTIAKEQ</sequence>